<accession>A0A1G7AMQ7</accession>
<evidence type="ECO:0000313" key="3">
    <source>
        <dbReference type="EMBL" id="GLR29817.1"/>
    </source>
</evidence>
<keyword evidence="6" id="KW-1185">Reference proteome</keyword>
<reference evidence="6" key="3">
    <citation type="journal article" date="2019" name="Int. J. Syst. Evol. Microbiol.">
        <title>The Global Catalogue of Microorganisms (GCM) 10K type strain sequencing project: providing services to taxonomists for standard genome sequencing and annotation.</title>
        <authorList>
            <consortium name="The Broad Institute Genomics Platform"/>
            <consortium name="The Broad Institute Genome Sequencing Center for Infectious Disease"/>
            <person name="Wu L."/>
            <person name="Ma J."/>
        </authorList>
    </citation>
    <scope>NUCLEOTIDE SEQUENCE [LARGE SCALE GENOMIC DNA]</scope>
    <source>
        <strain evidence="6">NBRC 103191</strain>
    </source>
</reference>
<feature type="domain" description="PepSY" evidence="2">
    <location>
        <begin position="133"/>
        <end position="190"/>
    </location>
</feature>
<evidence type="ECO:0000313" key="5">
    <source>
        <dbReference type="Proteomes" id="UP000198501"/>
    </source>
</evidence>
<dbReference type="EMBL" id="BSOK01000048">
    <property type="protein sequence ID" value="GLR29817.1"/>
    <property type="molecule type" value="Genomic_DNA"/>
</dbReference>
<evidence type="ECO:0000256" key="1">
    <source>
        <dbReference type="SAM" id="SignalP"/>
    </source>
</evidence>
<evidence type="ECO:0000259" key="2">
    <source>
        <dbReference type="Pfam" id="PF03413"/>
    </source>
</evidence>
<dbReference type="EMBL" id="FNAL01000032">
    <property type="protein sequence ID" value="SDE15990.1"/>
    <property type="molecule type" value="Genomic_DNA"/>
</dbReference>
<dbReference type="Gene3D" id="3.10.450.40">
    <property type="match status" value="2"/>
</dbReference>
<dbReference type="InterPro" id="IPR025711">
    <property type="entry name" value="PepSY"/>
</dbReference>
<dbReference type="AlphaFoldDB" id="A0A1G7AMQ7"/>
<reference evidence="3" key="1">
    <citation type="journal article" date="2014" name="Int. J. Syst. Evol. Microbiol.">
        <title>Complete genome of a new Firmicutes species belonging to the dominant human colonic microbiota ('Ruminococcus bicirculans') reveals two chromosomes and a selective capacity to utilize plant glucans.</title>
        <authorList>
            <consortium name="NISC Comparative Sequencing Program"/>
            <person name="Wegmann U."/>
            <person name="Louis P."/>
            <person name="Goesmann A."/>
            <person name="Henrissat B."/>
            <person name="Duncan S.H."/>
            <person name="Flint H.J."/>
        </authorList>
    </citation>
    <scope>NUCLEOTIDE SEQUENCE</scope>
    <source>
        <strain evidence="3">NBRC 103191</strain>
    </source>
</reference>
<keyword evidence="1" id="KW-0732">Signal</keyword>
<evidence type="ECO:0000313" key="6">
    <source>
        <dbReference type="Proteomes" id="UP001156645"/>
    </source>
</evidence>
<name>A0A1G7AMQ7_9GAMM</name>
<reference evidence="3" key="4">
    <citation type="submission" date="2023-01" db="EMBL/GenBank/DDBJ databases">
        <title>Draft genome sequence of Psychrobacter pacificensis strain NBRC 103191.</title>
        <authorList>
            <person name="Sun Q."/>
            <person name="Mori K."/>
        </authorList>
    </citation>
    <scope>NUCLEOTIDE SEQUENCE</scope>
    <source>
        <strain evidence="3">NBRC 103191</strain>
    </source>
</reference>
<sequence>MKNLSTLTKSAIIALTIAGVGATAIAAPAANTKAVTGSSEAVSAMQSKISLTQAIDIAKQNAKGDLISAEFDYDDDDDNGNGAVTGEYEVEFVSNGTAYEVKIDANTGKVIETEKEKLDKEDMAEYRALMQAKVTLTSAMQKATQSVNGKVIGVEFELEKGQALYDIEVVKDNQIYDVSIDANTGKVLSSQVDMEDDG</sequence>
<gene>
    <name evidence="3" type="ORF">GCM10007915_20560</name>
    <name evidence="4" type="ORF">SAMN05660405_02536</name>
</gene>
<organism evidence="4 5">
    <name type="scientific">Psychrobacter pacificensis</name>
    <dbReference type="NCBI Taxonomy" id="112002"/>
    <lineage>
        <taxon>Bacteria</taxon>
        <taxon>Pseudomonadati</taxon>
        <taxon>Pseudomonadota</taxon>
        <taxon>Gammaproteobacteria</taxon>
        <taxon>Moraxellales</taxon>
        <taxon>Moraxellaceae</taxon>
        <taxon>Psychrobacter</taxon>
    </lineage>
</organism>
<dbReference type="RefSeq" id="WP_025651486.1">
    <property type="nucleotide sequence ID" value="NZ_BSOK01000048.1"/>
</dbReference>
<dbReference type="Proteomes" id="UP000198501">
    <property type="component" value="Unassembled WGS sequence"/>
</dbReference>
<proteinExistence type="predicted"/>
<dbReference type="GeneID" id="303308177"/>
<evidence type="ECO:0000313" key="4">
    <source>
        <dbReference type="EMBL" id="SDE15990.1"/>
    </source>
</evidence>
<feature type="domain" description="PepSY" evidence="2">
    <location>
        <begin position="48"/>
        <end position="114"/>
    </location>
</feature>
<protein>
    <submittedName>
        <fullName evidence="4">Uncharacterized membrane protein YkoI</fullName>
    </submittedName>
</protein>
<reference evidence="4 5" key="2">
    <citation type="submission" date="2016-10" db="EMBL/GenBank/DDBJ databases">
        <authorList>
            <person name="de Groot N.N."/>
        </authorList>
    </citation>
    <scope>NUCLEOTIDE SEQUENCE [LARGE SCALE GENOMIC DNA]</scope>
    <source>
        <strain evidence="4 5">DSM 23406</strain>
    </source>
</reference>
<feature type="chain" id="PRO_5011523220" evidence="1">
    <location>
        <begin position="27"/>
        <end position="198"/>
    </location>
</feature>
<dbReference type="Pfam" id="PF03413">
    <property type="entry name" value="PepSY"/>
    <property type="match status" value="2"/>
</dbReference>
<dbReference type="Proteomes" id="UP001156645">
    <property type="component" value="Unassembled WGS sequence"/>
</dbReference>
<feature type="signal peptide" evidence="1">
    <location>
        <begin position="1"/>
        <end position="26"/>
    </location>
</feature>